<evidence type="ECO:0000313" key="11">
    <source>
        <dbReference type="EMBL" id="KAF7550797.1"/>
    </source>
</evidence>
<evidence type="ECO:0000256" key="2">
    <source>
        <dbReference type="ARBA" id="ARBA00008305"/>
    </source>
</evidence>
<evidence type="ECO:0000256" key="9">
    <source>
        <dbReference type="RuleBase" id="RU364126"/>
    </source>
</evidence>
<feature type="region of interest" description="Disordered" evidence="10">
    <location>
        <begin position="1"/>
        <end position="34"/>
    </location>
</feature>
<name>A0A9P5LBQ0_9HYPO</name>
<comment type="caution">
    <text evidence="11">The sequence shown here is derived from an EMBL/GenBank/DDBJ whole genome shotgun (WGS) entry which is preliminary data.</text>
</comment>
<proteinExistence type="inferred from homology"/>
<evidence type="ECO:0000256" key="8">
    <source>
        <dbReference type="ARBA" id="ARBA00022840"/>
    </source>
</evidence>
<feature type="region of interest" description="Disordered" evidence="10">
    <location>
        <begin position="562"/>
        <end position="595"/>
    </location>
</feature>
<evidence type="ECO:0000256" key="1">
    <source>
        <dbReference type="ARBA" id="ARBA00003979"/>
    </source>
</evidence>
<keyword evidence="6 9" id="KW-0547">Nucleotide-binding</keyword>
<evidence type="ECO:0000256" key="5">
    <source>
        <dbReference type="ARBA" id="ARBA00022679"/>
    </source>
</evidence>
<evidence type="ECO:0000256" key="10">
    <source>
        <dbReference type="SAM" id="MobiDB-lite"/>
    </source>
</evidence>
<dbReference type="GO" id="GO:0005524">
    <property type="term" value="F:ATP binding"/>
    <property type="evidence" value="ECO:0007669"/>
    <property type="project" value="UniProtKB-KW"/>
</dbReference>
<dbReference type="PANTHER" id="PTHR14456:SF2">
    <property type="entry name" value="INOSITOL-PENTAKISPHOSPHATE 2-KINASE"/>
    <property type="match status" value="1"/>
</dbReference>
<dbReference type="EC" id="2.7.1.158" evidence="3 9"/>
<organism evidence="11 12">
    <name type="scientific">Cylindrodendrum hubeiense</name>
    <dbReference type="NCBI Taxonomy" id="595255"/>
    <lineage>
        <taxon>Eukaryota</taxon>
        <taxon>Fungi</taxon>
        <taxon>Dikarya</taxon>
        <taxon>Ascomycota</taxon>
        <taxon>Pezizomycotina</taxon>
        <taxon>Sordariomycetes</taxon>
        <taxon>Hypocreomycetidae</taxon>
        <taxon>Hypocreales</taxon>
        <taxon>Nectriaceae</taxon>
        <taxon>Cylindrodendrum</taxon>
    </lineage>
</organism>
<dbReference type="GO" id="GO:0005634">
    <property type="term" value="C:nucleus"/>
    <property type="evidence" value="ECO:0007669"/>
    <property type="project" value="TreeGrafter"/>
</dbReference>
<evidence type="ECO:0000256" key="7">
    <source>
        <dbReference type="ARBA" id="ARBA00022777"/>
    </source>
</evidence>
<dbReference type="EMBL" id="JAANBB010000091">
    <property type="protein sequence ID" value="KAF7550797.1"/>
    <property type="molecule type" value="Genomic_DNA"/>
</dbReference>
<reference evidence="11" key="1">
    <citation type="submission" date="2020-03" db="EMBL/GenBank/DDBJ databases">
        <title>Draft Genome Sequence of Cylindrodendrum hubeiense.</title>
        <authorList>
            <person name="Buettner E."/>
            <person name="Kellner H."/>
        </authorList>
    </citation>
    <scope>NUCLEOTIDE SEQUENCE</scope>
    <source>
        <strain evidence="11">IHI 201604</strain>
    </source>
</reference>
<dbReference type="GO" id="GO:0032958">
    <property type="term" value="P:inositol phosphate biosynthetic process"/>
    <property type="evidence" value="ECO:0007669"/>
    <property type="project" value="TreeGrafter"/>
</dbReference>
<comment type="function">
    <text evidence="9">Phosphorylates Ins(1,3,4,5,6)P5 at position 2 to form Ins(1,2,3,4,5,6)P6 (InsP6 or phytate).</text>
</comment>
<keyword evidence="8 9" id="KW-0067">ATP-binding</keyword>
<dbReference type="PANTHER" id="PTHR14456">
    <property type="entry name" value="INOSITOL POLYPHOSPHATE KINASE 1"/>
    <property type="match status" value="1"/>
</dbReference>
<feature type="compositionally biased region" description="Polar residues" evidence="10">
    <location>
        <begin position="571"/>
        <end position="586"/>
    </location>
</feature>
<accession>A0A9P5LBQ0</accession>
<evidence type="ECO:0000256" key="3">
    <source>
        <dbReference type="ARBA" id="ARBA00012023"/>
    </source>
</evidence>
<keyword evidence="12" id="KW-1185">Reference proteome</keyword>
<evidence type="ECO:0000256" key="4">
    <source>
        <dbReference type="ARBA" id="ARBA00014846"/>
    </source>
</evidence>
<keyword evidence="5 9" id="KW-0808">Transferase</keyword>
<sequence>MQTQTLMQIPASFTPPPSPTPSSSSSSSSPILADSLDHPPSLSLLASNIESSSSTSTHSPLCSLAHPADVRHPVAWPCLAATCRTKARPPIMSALSVSDGQLTPSETDTDILLTHGPYYEDDLWPTAQDVAEMAIMLNGSAAPLSWDRHALKRLPRGARPVKLVGEGAANAVFELALPEGYPPAASEFKGWLLRVAKTPANGAPPRYNYLKQQEFYAGKVKSHLKNHVIQQELVVVRDSNIVYELNAFLRRMDHQRKEKFRGSFIAQTNWGLLVEDMRPAGKGSQNPSGLPSSPECADPTKSILIEFKPKWLNQSPTAPSGAIRCRQCAMELYNFIKDPNLTRSVPETKSCPLVLDNPDAPLDISSPFRIAPQLAKFGNSTILSSLYSAANHQVIQDLREVQKLADPNGPLNALKDDPMFNFAMTIRDCTCFVQIFPDKAHPGPEGPLRVRLGDFDFKDTSVKFERWQTAEKNLISSGCYTADWILCDGKYYHPPTMCLLEWTRREGQPLHIINIQDKTRREPGLSDAWREFLGPLESKGTIRNLRSHPAMLKVMLQRFSKDSPKAKTGGRTPQTASNFMVSSQSGYKDGRGIQA</sequence>
<comment type="function">
    <text evidence="1">Has kinase activity and phosphorylates inositol-1,3,4,5,6-pentakisphosphate (Ins(1,3,4,5,6)P5) to produce 1,2,3,4,5,6-hexakisphosphate (InsP6), also known as phytate.</text>
</comment>
<protein>
    <recommendedName>
        <fullName evidence="4 9">Inositol-pentakisphosphate 2-kinase</fullName>
        <ecNumber evidence="3 9">2.7.1.158</ecNumber>
    </recommendedName>
</protein>
<dbReference type="InterPro" id="IPR009286">
    <property type="entry name" value="Ins_P5_2-kin"/>
</dbReference>
<dbReference type="Proteomes" id="UP000722485">
    <property type="component" value="Unassembled WGS sequence"/>
</dbReference>
<comment type="catalytic activity">
    <reaction evidence="9">
        <text>1D-myo-inositol 1,3,4,5,6-pentakisphosphate + ATP = 1D-myo-inositol hexakisphosphate + ADP + H(+)</text>
        <dbReference type="Rhea" id="RHEA:20313"/>
        <dbReference type="ChEBI" id="CHEBI:15378"/>
        <dbReference type="ChEBI" id="CHEBI:30616"/>
        <dbReference type="ChEBI" id="CHEBI:57733"/>
        <dbReference type="ChEBI" id="CHEBI:58130"/>
        <dbReference type="ChEBI" id="CHEBI:456216"/>
        <dbReference type="EC" id="2.7.1.158"/>
    </reaction>
</comment>
<evidence type="ECO:0000313" key="12">
    <source>
        <dbReference type="Proteomes" id="UP000722485"/>
    </source>
</evidence>
<comment type="domain">
    <text evidence="9">The EXKPK motif is conserved in inositol-pentakisphosphate 2-kinases of both family 1 and 2.</text>
</comment>
<dbReference type="OrthoDB" id="272370at2759"/>
<dbReference type="AlphaFoldDB" id="A0A9P5LBQ0"/>
<dbReference type="GO" id="GO:0035299">
    <property type="term" value="F:inositol-1,3,4,5,6-pentakisphosphate 2-kinase activity"/>
    <property type="evidence" value="ECO:0007669"/>
    <property type="project" value="UniProtKB-EC"/>
</dbReference>
<feature type="compositionally biased region" description="Low complexity" evidence="10">
    <location>
        <begin position="21"/>
        <end position="34"/>
    </location>
</feature>
<dbReference type="Pfam" id="PF06090">
    <property type="entry name" value="Ins_P5_2-kin"/>
    <property type="match status" value="2"/>
</dbReference>
<gene>
    <name evidence="11" type="ORF">G7Z17_g5462</name>
</gene>
<evidence type="ECO:0000256" key="6">
    <source>
        <dbReference type="ARBA" id="ARBA00022741"/>
    </source>
</evidence>
<comment type="similarity">
    <text evidence="2">Belongs to the IPK1 type 1 family.</text>
</comment>
<keyword evidence="7 9" id="KW-0418">Kinase</keyword>